<reference evidence="1" key="1">
    <citation type="submission" date="2022-07" db="EMBL/GenBank/DDBJ databases">
        <title>Phylogenomic reconstructions and comparative analyses of Kickxellomycotina fungi.</title>
        <authorList>
            <person name="Reynolds N.K."/>
            <person name="Stajich J.E."/>
            <person name="Barry K."/>
            <person name="Grigoriev I.V."/>
            <person name="Crous P."/>
            <person name="Smith M.E."/>
        </authorList>
    </citation>
    <scope>NUCLEOTIDE SEQUENCE</scope>
    <source>
        <strain evidence="1">Benny 63K</strain>
    </source>
</reference>
<comment type="caution">
    <text evidence="1">The sequence shown here is derived from an EMBL/GenBank/DDBJ whole genome shotgun (WGS) entry which is preliminary data.</text>
</comment>
<proteinExistence type="predicted"/>
<organism evidence="1 2">
    <name type="scientific">Kickxella alabastrina</name>
    <dbReference type="NCBI Taxonomy" id="61397"/>
    <lineage>
        <taxon>Eukaryota</taxon>
        <taxon>Fungi</taxon>
        <taxon>Fungi incertae sedis</taxon>
        <taxon>Zoopagomycota</taxon>
        <taxon>Kickxellomycotina</taxon>
        <taxon>Kickxellomycetes</taxon>
        <taxon>Kickxellales</taxon>
        <taxon>Kickxellaceae</taxon>
        <taxon>Kickxella</taxon>
    </lineage>
</organism>
<dbReference type="Proteomes" id="UP001150581">
    <property type="component" value="Unassembled WGS sequence"/>
</dbReference>
<keyword evidence="2" id="KW-1185">Reference proteome</keyword>
<sequence>MFAITQAKSVLQQRLQRALVGITRAHSTVTNKTPGPLAGIRILDMTRVLAGPYCTMLLGDLGAEVIKVEHPTRGDDTRAWGPPFKPHHHKQRQQHGRENGRGSLNSSLYTQPPEISGESAYYLCVNRNKKSIAVDMKTSEGKKILVRLAEKADVIVENYVPGKLASYGLDYETLARVNPRLIYASITGYGSTGPYSGRAGYDVIIEAEAGLMHITGEADGPPVKVGVAVTDIMTGLYTHGAIMAALIARSVSGKGQHIDASLIQTQASVLANIGSNYLIGGKEAQRWGTRHPSIAPYQVFATKDGNICIGAGNDKQFATFARIIGHPELPTDPRFRTNVDRVTNRVALVRLINQELSQLTTERVLELMEGSGMPYGPVNNIKQTFEHPQLVARGVVKEVEHPFIGSIKMVGPAVEYSGSDVGVRLPPPMLGQHTEEVLRGVLGYGDTELEKAVMGGGTVLYDYSA</sequence>
<evidence type="ECO:0000313" key="1">
    <source>
        <dbReference type="EMBL" id="KAJ1896199.1"/>
    </source>
</evidence>
<evidence type="ECO:0000313" key="2">
    <source>
        <dbReference type="Proteomes" id="UP001150581"/>
    </source>
</evidence>
<gene>
    <name evidence="1" type="ORF">LPJ66_004131</name>
</gene>
<name>A0ACC1IM29_9FUNG</name>
<protein>
    <submittedName>
        <fullName evidence="1">Uncharacterized protein</fullName>
    </submittedName>
</protein>
<accession>A0ACC1IM29</accession>
<dbReference type="EMBL" id="JANBPG010000475">
    <property type="protein sequence ID" value="KAJ1896199.1"/>
    <property type="molecule type" value="Genomic_DNA"/>
</dbReference>